<evidence type="ECO:0000259" key="6">
    <source>
        <dbReference type="Pfam" id="PF03798"/>
    </source>
</evidence>
<dbReference type="OrthoDB" id="10266980at2759"/>
<reference evidence="8" key="1">
    <citation type="journal article" date="2020" name="Stud. Mycol.">
        <title>101 Dothideomycetes genomes: A test case for predicting lifestyles and emergence of pathogens.</title>
        <authorList>
            <person name="Haridas S."/>
            <person name="Albert R."/>
            <person name="Binder M."/>
            <person name="Bloem J."/>
            <person name="LaButti K."/>
            <person name="Salamov A."/>
            <person name="Andreopoulos B."/>
            <person name="Baker S."/>
            <person name="Barry K."/>
            <person name="Bills G."/>
            <person name="Bluhm B."/>
            <person name="Cannon C."/>
            <person name="Castanera R."/>
            <person name="Culley D."/>
            <person name="Daum C."/>
            <person name="Ezra D."/>
            <person name="Gonzalez J."/>
            <person name="Henrissat B."/>
            <person name="Kuo A."/>
            <person name="Liang C."/>
            <person name="Lipzen A."/>
            <person name="Lutzoni F."/>
            <person name="Magnuson J."/>
            <person name="Mondo S."/>
            <person name="Nolan M."/>
            <person name="Ohm R."/>
            <person name="Pangilinan J."/>
            <person name="Park H.-J."/>
            <person name="Ramirez L."/>
            <person name="Alfaro M."/>
            <person name="Sun H."/>
            <person name="Tritt A."/>
            <person name="Yoshinaga Y."/>
            <person name="Zwiers L.-H."/>
            <person name="Turgeon B."/>
            <person name="Goodwin S."/>
            <person name="Spatafora J."/>
            <person name="Crous P."/>
            <person name="Grigoriev I."/>
        </authorList>
    </citation>
    <scope>NUCLEOTIDE SEQUENCE [LARGE SCALE GENOMIC DNA]</scope>
    <source>
        <strain evidence="8">CBS 304.66</strain>
    </source>
</reference>
<dbReference type="AlphaFoldDB" id="A0A9P4JZI5"/>
<feature type="transmembrane region" description="Helical" evidence="5">
    <location>
        <begin position="141"/>
        <end position="161"/>
    </location>
</feature>
<dbReference type="GO" id="GO:0055088">
    <property type="term" value="P:lipid homeostasis"/>
    <property type="evidence" value="ECO:0007669"/>
    <property type="project" value="TreeGrafter"/>
</dbReference>
<proteinExistence type="predicted"/>
<evidence type="ECO:0000313" key="8">
    <source>
        <dbReference type="Proteomes" id="UP000800093"/>
    </source>
</evidence>
<feature type="transmembrane region" description="Helical" evidence="5">
    <location>
        <begin position="218"/>
        <end position="239"/>
    </location>
</feature>
<evidence type="ECO:0000313" key="7">
    <source>
        <dbReference type="EMBL" id="KAF2257883.1"/>
    </source>
</evidence>
<gene>
    <name evidence="7" type="ORF">CC78DRAFT_538201</name>
</gene>
<comment type="caution">
    <text evidence="7">The sequence shown here is derived from an EMBL/GenBank/DDBJ whole genome shotgun (WGS) entry which is preliminary data.</text>
</comment>
<dbReference type="Proteomes" id="UP000800093">
    <property type="component" value="Unassembled WGS sequence"/>
</dbReference>
<feature type="domain" description="TLC" evidence="6">
    <location>
        <begin position="11"/>
        <end position="232"/>
    </location>
</feature>
<dbReference type="InterPro" id="IPR006634">
    <property type="entry name" value="TLC-dom"/>
</dbReference>
<sequence>MDRKSDLQGINKAVSSLHAVATSITAFCILKYSGWAIPKQKSDTSPSPVDGENHPDDSLNPMIAGRSRLANALTAWETIYLLADTWFMVYANRKRYSLPSNSAGLRIVAKQSPILLIHHVVLTSAFLVLQSYIAAGKEKGLWVITAFMLMNSSNPLMHARWFVRRRTGRSSNFLDLVFLAAFATSRFGVVVWILRKYGRYHRLGVWQAYRSLREECQIGTAMLVGLNGAWWSILAAKVATRNLRKLK</sequence>
<organism evidence="7 8">
    <name type="scientific">Lojkania enalia</name>
    <dbReference type="NCBI Taxonomy" id="147567"/>
    <lineage>
        <taxon>Eukaryota</taxon>
        <taxon>Fungi</taxon>
        <taxon>Dikarya</taxon>
        <taxon>Ascomycota</taxon>
        <taxon>Pezizomycotina</taxon>
        <taxon>Dothideomycetes</taxon>
        <taxon>Pleosporomycetidae</taxon>
        <taxon>Pleosporales</taxon>
        <taxon>Pleosporales incertae sedis</taxon>
        <taxon>Lojkania</taxon>
    </lineage>
</organism>
<dbReference type="PANTHER" id="PTHR13439">
    <property type="entry name" value="CT120 PROTEIN"/>
    <property type="match status" value="1"/>
</dbReference>
<feature type="transmembrane region" description="Helical" evidence="5">
    <location>
        <begin position="114"/>
        <end position="135"/>
    </location>
</feature>
<dbReference type="GO" id="GO:0005783">
    <property type="term" value="C:endoplasmic reticulum"/>
    <property type="evidence" value="ECO:0007669"/>
    <property type="project" value="TreeGrafter"/>
</dbReference>
<keyword evidence="3 5" id="KW-1133">Transmembrane helix</keyword>
<evidence type="ECO:0000256" key="2">
    <source>
        <dbReference type="ARBA" id="ARBA00022692"/>
    </source>
</evidence>
<dbReference type="Pfam" id="PF03798">
    <property type="entry name" value="TRAM_LAG1_CLN8"/>
    <property type="match status" value="1"/>
</dbReference>
<keyword evidence="4 5" id="KW-0472">Membrane</keyword>
<dbReference type="GO" id="GO:0016020">
    <property type="term" value="C:membrane"/>
    <property type="evidence" value="ECO:0007669"/>
    <property type="project" value="UniProtKB-SubCell"/>
</dbReference>
<accession>A0A9P4JZI5</accession>
<evidence type="ECO:0000256" key="5">
    <source>
        <dbReference type="SAM" id="Phobius"/>
    </source>
</evidence>
<comment type="subcellular location">
    <subcellularLocation>
        <location evidence="1">Membrane</location>
        <topology evidence="1">Multi-pass membrane protein</topology>
    </subcellularLocation>
</comment>
<keyword evidence="8" id="KW-1185">Reference proteome</keyword>
<evidence type="ECO:0000256" key="1">
    <source>
        <dbReference type="ARBA" id="ARBA00004141"/>
    </source>
</evidence>
<dbReference type="PANTHER" id="PTHR13439:SF66">
    <property type="entry name" value="BCDNA.GH12326"/>
    <property type="match status" value="1"/>
</dbReference>
<dbReference type="EMBL" id="ML986829">
    <property type="protein sequence ID" value="KAF2257883.1"/>
    <property type="molecule type" value="Genomic_DNA"/>
</dbReference>
<evidence type="ECO:0000256" key="4">
    <source>
        <dbReference type="ARBA" id="ARBA00023136"/>
    </source>
</evidence>
<feature type="transmembrane region" description="Helical" evidence="5">
    <location>
        <begin position="173"/>
        <end position="194"/>
    </location>
</feature>
<dbReference type="InterPro" id="IPR050846">
    <property type="entry name" value="TLCD"/>
</dbReference>
<keyword evidence="2 5" id="KW-0812">Transmembrane</keyword>
<protein>
    <recommendedName>
        <fullName evidence="6">TLC domain-containing protein</fullName>
    </recommendedName>
</protein>
<name>A0A9P4JZI5_9PLEO</name>
<evidence type="ECO:0000256" key="3">
    <source>
        <dbReference type="ARBA" id="ARBA00022989"/>
    </source>
</evidence>